<keyword evidence="8" id="KW-0479">Metal-binding</keyword>
<keyword evidence="10" id="KW-0521">NADP</keyword>
<dbReference type="GO" id="GO:0051536">
    <property type="term" value="F:iron-sulfur cluster binding"/>
    <property type="evidence" value="ECO:0007669"/>
    <property type="project" value="UniProtKB-KW"/>
</dbReference>
<evidence type="ECO:0000256" key="8">
    <source>
        <dbReference type="ARBA" id="ARBA00022723"/>
    </source>
</evidence>
<keyword evidence="5" id="KW-0285">Flavoprotein</keyword>
<evidence type="ECO:0000256" key="1">
    <source>
        <dbReference type="ARBA" id="ARBA00001917"/>
    </source>
</evidence>
<evidence type="ECO:0000259" key="17">
    <source>
        <dbReference type="PROSITE" id="PS51918"/>
    </source>
</evidence>
<accession>A0A9Q0LL26</accession>
<comment type="caution">
    <text evidence="18">The sequence shown here is derived from an EMBL/GenBank/DDBJ whole genome shotgun (WGS) entry which is preliminary data.</text>
</comment>
<comment type="pathway">
    <text evidence="3">tRNA modification; wybutosine-tRNA(Phe) biosynthesis.</text>
</comment>
<protein>
    <submittedName>
        <fullName evidence="18">Flavodoxin family protein</fullName>
    </submittedName>
</protein>
<dbReference type="PRINTS" id="PR00369">
    <property type="entry name" value="FLAVODOXIN"/>
</dbReference>
<dbReference type="GO" id="GO:0010181">
    <property type="term" value="F:FMN binding"/>
    <property type="evidence" value="ECO:0007669"/>
    <property type="project" value="InterPro"/>
</dbReference>
<comment type="cofactor">
    <cofactor evidence="1">
        <name>FMN</name>
        <dbReference type="ChEBI" id="CHEBI:58210"/>
    </cofactor>
</comment>
<dbReference type="InterPro" id="IPR001709">
    <property type="entry name" value="Flavoprot_Pyr_Nucl_cyt_Rdtase"/>
</dbReference>
<dbReference type="PANTHER" id="PTHR19384">
    <property type="entry name" value="NITRIC OXIDE SYNTHASE-RELATED"/>
    <property type="match status" value="1"/>
</dbReference>
<evidence type="ECO:0000256" key="9">
    <source>
        <dbReference type="ARBA" id="ARBA00022827"/>
    </source>
</evidence>
<comment type="function">
    <text evidence="14">Probable component of the wybutosine biosynthesis pathway. Wybutosine is a hyper modified guanosine with a tricyclic base found at the 3'-position adjacent to the anticodon of eukaryotic phenylalanine tRNA. Catalyzes the condensation of N-methylguanine with 2 carbon atoms from pyruvate to form the tricyclic 4-demethylwyosine, an intermediate in wybutosine biosynthesis.</text>
</comment>
<evidence type="ECO:0000256" key="6">
    <source>
        <dbReference type="ARBA" id="ARBA00022643"/>
    </source>
</evidence>
<dbReference type="InterPro" id="IPR001433">
    <property type="entry name" value="OxRdtase_FAD/NAD-bd"/>
</dbReference>
<reference evidence="18" key="1">
    <citation type="submission" date="2022-10" db="EMBL/GenBank/DDBJ databases">
        <title>Novel sulphate-reducing endosymbionts in the free-living metamonad Anaeramoeba.</title>
        <authorList>
            <person name="Jerlstrom-Hultqvist J."/>
            <person name="Cepicka I."/>
            <person name="Gallot-Lavallee L."/>
            <person name="Salas-Leiva D."/>
            <person name="Curtis B.A."/>
            <person name="Zahonova K."/>
            <person name="Pipaliya S."/>
            <person name="Dacks J."/>
            <person name="Roger A.J."/>
        </authorList>
    </citation>
    <scope>NUCLEOTIDE SEQUENCE</scope>
    <source>
        <strain evidence="18">BMAN</strain>
    </source>
</reference>
<keyword evidence="11" id="KW-0560">Oxidoreductase</keyword>
<evidence type="ECO:0000256" key="4">
    <source>
        <dbReference type="ARBA" id="ARBA00010115"/>
    </source>
</evidence>
<feature type="domain" description="Flavodoxin-like" evidence="15">
    <location>
        <begin position="387"/>
        <end position="537"/>
    </location>
</feature>
<evidence type="ECO:0000256" key="11">
    <source>
        <dbReference type="ARBA" id="ARBA00023002"/>
    </source>
</evidence>
<dbReference type="SFLD" id="SFLDG01101">
    <property type="entry name" value="Uncharacterised_Radical_SAM_Su"/>
    <property type="match status" value="1"/>
</dbReference>
<dbReference type="SUPFAM" id="SSF63380">
    <property type="entry name" value="Riboflavin synthase domain-like"/>
    <property type="match status" value="1"/>
</dbReference>
<sequence length="952" mass="110052">MSKAILFEKLDNKSVKCTCCYRRCVIANGKTGECGVRKNRNGELFLEVYGYGKSVHVDPIEKKPLRHFYPSSFAYSIGSIGCNFTCSFCQNWKTSMATRQGIDIEDLDIGKKLSPEQIVKNCIKENCKSIAYTYNEPTIFAEYIYDTAKLAHKKGIKNVMVSNGYMSPETIELLSPYIDGINIDLKAFTNEFYQNLSGVRLSPVLRNIERWYRLGVWVELTTLVIPDENDSDEELENIAKFIYGIDKNIPWNVSAYHDDFKMQNHGRTPLETLKRAYKIGKKQGLNHIYLGNVRSDKHTSTYCPNCNKMIMKRQRRVLIEMNISKGCCKFCGTEVKGIWSDEFPKPYLERPKDIKDIIYETNSNSNILDIRQNPTFSITHFDKEHRIAILFGTQTGTTEELAHQLLLRFRLTPHVESSFDINVIDLENYSVENLPSESIVIILTSTYGNGEPPQNAHRLWKYLQSFNSNQTPHLLESIKYSILGIGSSIYSENYQKFSRFLDHQFEKLGAEKILPLNEIDITNPSSNTFNSWSKNLIKEIVESQGIVVKENQLKNSNISQNKFEIQMDESNQNVPIQNFVNENNQKMYYDHTNPYISEIIQKKELSQSGKKRSYEPRSVYFLEMRINSRIMKYEAGDHLCVFPENDPKLVTQLCERIKIDPMKPIMIKNDLRFQNTITIGEFLTKYVDISSILPQNSLLILSQYCKNKKEKKKILLYESNQEIYQKEIMREKLNIIDVLKKFPSIEIEFQELVNSLPRMAPRLYSIASSFNSNPESVGILVRVVQNGLCSGYLSHKEIGSKISIFLQKSTFKYNPKIPSVFIAAGIGIAPFYGMLMERTLVPDSQRKSLVFIYGCRNSNDDFLLKKEIFELKENHLIDKTLFAFSRESNKKVYVQHVLKDNIDCLKDISQNQGNIFLCGTIQMGKDVRKVLESVFGDLSVLRQKQRLFEEYW</sequence>
<proteinExistence type="inferred from homology"/>
<dbReference type="InterPro" id="IPR003097">
    <property type="entry name" value="CysJ-like_FAD-binding"/>
</dbReference>
<dbReference type="InterPro" id="IPR007197">
    <property type="entry name" value="rSAM"/>
</dbReference>
<dbReference type="Proteomes" id="UP001149090">
    <property type="component" value="Unassembled WGS sequence"/>
</dbReference>
<dbReference type="InterPro" id="IPR027596">
    <property type="entry name" value="AmmeMemoSam_rS"/>
</dbReference>
<dbReference type="Pfam" id="PF00258">
    <property type="entry name" value="Flavodoxin_1"/>
    <property type="match status" value="1"/>
</dbReference>
<dbReference type="GO" id="GO:0005829">
    <property type="term" value="C:cytosol"/>
    <property type="evidence" value="ECO:0007669"/>
    <property type="project" value="TreeGrafter"/>
</dbReference>
<comment type="similarity">
    <text evidence="4">Belongs to the TYW1 family.</text>
</comment>
<dbReference type="Pfam" id="PF04055">
    <property type="entry name" value="Radical_SAM"/>
    <property type="match status" value="1"/>
</dbReference>
<dbReference type="InterPro" id="IPR023173">
    <property type="entry name" value="NADPH_Cyt_P450_Rdtase_alpha"/>
</dbReference>
<dbReference type="InterPro" id="IPR001094">
    <property type="entry name" value="Flavdoxin-like"/>
</dbReference>
<evidence type="ECO:0000256" key="2">
    <source>
        <dbReference type="ARBA" id="ARBA00001974"/>
    </source>
</evidence>
<dbReference type="PRINTS" id="PR00371">
    <property type="entry name" value="FPNCR"/>
</dbReference>
<evidence type="ECO:0000256" key="12">
    <source>
        <dbReference type="ARBA" id="ARBA00023004"/>
    </source>
</evidence>
<keyword evidence="13" id="KW-0411">Iron-sulfur</keyword>
<evidence type="ECO:0000313" key="19">
    <source>
        <dbReference type="Proteomes" id="UP001149090"/>
    </source>
</evidence>
<dbReference type="SFLD" id="SFLDS00029">
    <property type="entry name" value="Radical_SAM"/>
    <property type="match status" value="1"/>
</dbReference>
<dbReference type="SUPFAM" id="SSF102114">
    <property type="entry name" value="Radical SAM enzymes"/>
    <property type="match status" value="1"/>
</dbReference>
<dbReference type="SUPFAM" id="SSF52343">
    <property type="entry name" value="Ferredoxin reductase-like, C-terminal NADP-linked domain"/>
    <property type="match status" value="1"/>
</dbReference>
<evidence type="ECO:0000256" key="14">
    <source>
        <dbReference type="ARBA" id="ARBA00025368"/>
    </source>
</evidence>
<dbReference type="NCBIfam" id="TIGR04337">
    <property type="entry name" value="AmmeMemoSam_rS"/>
    <property type="match status" value="1"/>
</dbReference>
<name>A0A9Q0LL26_ANAIG</name>
<dbReference type="Pfam" id="PF00175">
    <property type="entry name" value="NAD_binding_1"/>
    <property type="match status" value="1"/>
</dbReference>
<keyword evidence="19" id="KW-1185">Reference proteome</keyword>
<dbReference type="CDD" id="cd01335">
    <property type="entry name" value="Radical_SAM"/>
    <property type="match status" value="1"/>
</dbReference>
<evidence type="ECO:0000256" key="3">
    <source>
        <dbReference type="ARBA" id="ARBA00004797"/>
    </source>
</evidence>
<dbReference type="InterPro" id="IPR029039">
    <property type="entry name" value="Flavoprotein-like_sf"/>
</dbReference>
<dbReference type="GO" id="GO:0050660">
    <property type="term" value="F:flavin adenine dinucleotide binding"/>
    <property type="evidence" value="ECO:0007669"/>
    <property type="project" value="TreeGrafter"/>
</dbReference>
<evidence type="ECO:0000256" key="5">
    <source>
        <dbReference type="ARBA" id="ARBA00022630"/>
    </source>
</evidence>
<dbReference type="Gene3D" id="3.20.20.70">
    <property type="entry name" value="Aldolase class I"/>
    <property type="match status" value="1"/>
</dbReference>
<dbReference type="GO" id="GO:0009055">
    <property type="term" value="F:electron transfer activity"/>
    <property type="evidence" value="ECO:0007669"/>
    <property type="project" value="InterPro"/>
</dbReference>
<dbReference type="Gene3D" id="1.20.990.10">
    <property type="entry name" value="NADPH-cytochrome p450 Reductase, Chain A, domain 3"/>
    <property type="match status" value="1"/>
</dbReference>
<dbReference type="AlphaFoldDB" id="A0A9Q0LL26"/>
<dbReference type="PROSITE" id="PS50902">
    <property type="entry name" value="FLAVODOXIN_LIKE"/>
    <property type="match status" value="1"/>
</dbReference>
<keyword evidence="7" id="KW-0949">S-adenosyl-L-methionine</keyword>
<keyword evidence="9" id="KW-0274">FAD</keyword>
<dbReference type="InterPro" id="IPR001226">
    <property type="entry name" value="Flavodoxin_CS"/>
</dbReference>
<evidence type="ECO:0000256" key="13">
    <source>
        <dbReference type="ARBA" id="ARBA00023014"/>
    </source>
</evidence>
<evidence type="ECO:0000259" key="15">
    <source>
        <dbReference type="PROSITE" id="PS50902"/>
    </source>
</evidence>
<dbReference type="Gene3D" id="3.40.50.80">
    <property type="entry name" value="Nucleotide-binding domain of ferredoxin-NADP reductase (FNR) module"/>
    <property type="match status" value="1"/>
</dbReference>
<evidence type="ECO:0000256" key="7">
    <source>
        <dbReference type="ARBA" id="ARBA00022691"/>
    </source>
</evidence>
<dbReference type="PROSITE" id="PS51918">
    <property type="entry name" value="RADICAL_SAM"/>
    <property type="match status" value="1"/>
</dbReference>
<feature type="domain" description="Radical SAM core" evidence="17">
    <location>
        <begin position="67"/>
        <end position="290"/>
    </location>
</feature>
<dbReference type="Pfam" id="PF00667">
    <property type="entry name" value="FAD_binding_1"/>
    <property type="match status" value="1"/>
</dbReference>
<comment type="cofactor">
    <cofactor evidence="2">
        <name>FAD</name>
        <dbReference type="ChEBI" id="CHEBI:57692"/>
    </cofactor>
</comment>
<dbReference type="InterPro" id="IPR013785">
    <property type="entry name" value="Aldolase_TIM"/>
</dbReference>
<dbReference type="GO" id="GO:0046872">
    <property type="term" value="F:metal ion binding"/>
    <property type="evidence" value="ECO:0007669"/>
    <property type="project" value="UniProtKB-KW"/>
</dbReference>
<feature type="domain" description="FAD-binding FR-type" evidence="16">
    <location>
        <begin position="592"/>
        <end position="814"/>
    </location>
</feature>
<keyword evidence="12" id="KW-0408">Iron</keyword>
<dbReference type="InterPro" id="IPR017927">
    <property type="entry name" value="FAD-bd_FR_type"/>
</dbReference>
<evidence type="ECO:0000313" key="18">
    <source>
        <dbReference type="EMBL" id="KAJ5074596.1"/>
    </source>
</evidence>
<evidence type="ECO:0000259" key="16">
    <source>
        <dbReference type="PROSITE" id="PS51384"/>
    </source>
</evidence>
<evidence type="ECO:0000256" key="10">
    <source>
        <dbReference type="ARBA" id="ARBA00022857"/>
    </source>
</evidence>
<dbReference type="InterPro" id="IPR008254">
    <property type="entry name" value="Flavodoxin/NO_synth"/>
</dbReference>
<gene>
    <name evidence="18" type="ORF">M0811_01227</name>
</gene>
<dbReference type="InterPro" id="IPR017938">
    <property type="entry name" value="Riboflavin_synthase-like_b-brl"/>
</dbReference>
<dbReference type="SUPFAM" id="SSF52218">
    <property type="entry name" value="Flavoproteins"/>
    <property type="match status" value="1"/>
</dbReference>
<dbReference type="PROSITE" id="PS00201">
    <property type="entry name" value="FLAVODOXIN"/>
    <property type="match status" value="1"/>
</dbReference>
<dbReference type="InterPro" id="IPR039261">
    <property type="entry name" value="FNR_nucleotide-bd"/>
</dbReference>
<dbReference type="Gene3D" id="2.40.30.10">
    <property type="entry name" value="Translation factors"/>
    <property type="match status" value="1"/>
</dbReference>
<dbReference type="GO" id="GO:0016491">
    <property type="term" value="F:oxidoreductase activity"/>
    <property type="evidence" value="ECO:0007669"/>
    <property type="project" value="UniProtKB-KW"/>
</dbReference>
<dbReference type="InterPro" id="IPR058240">
    <property type="entry name" value="rSAM_sf"/>
</dbReference>
<dbReference type="Gene3D" id="3.40.50.360">
    <property type="match status" value="1"/>
</dbReference>
<dbReference type="PANTHER" id="PTHR19384:SF17">
    <property type="entry name" value="NADPH--CYTOCHROME P450 REDUCTASE"/>
    <property type="match status" value="1"/>
</dbReference>
<organism evidence="18 19">
    <name type="scientific">Anaeramoeba ignava</name>
    <name type="common">Anaerobic marine amoeba</name>
    <dbReference type="NCBI Taxonomy" id="1746090"/>
    <lineage>
        <taxon>Eukaryota</taxon>
        <taxon>Metamonada</taxon>
        <taxon>Anaeramoebidae</taxon>
        <taxon>Anaeramoeba</taxon>
    </lineage>
</organism>
<dbReference type="OrthoDB" id="1856718at2759"/>
<dbReference type="EMBL" id="JAPDFW010000070">
    <property type="protein sequence ID" value="KAJ5074596.1"/>
    <property type="molecule type" value="Genomic_DNA"/>
</dbReference>
<keyword evidence="6" id="KW-0288">FMN</keyword>
<dbReference type="PROSITE" id="PS51384">
    <property type="entry name" value="FAD_FR"/>
    <property type="match status" value="1"/>
</dbReference>